<dbReference type="OrthoDB" id="6120741at2"/>
<evidence type="ECO:0000313" key="2">
    <source>
        <dbReference type="Proteomes" id="UP000236745"/>
    </source>
</evidence>
<accession>A0A1H6DMN6</accession>
<sequence>MPTKMKIWSAEQLKQMNEERFLVEMLDMFSYTPELSESDESVKEMREHLTRVEDALRARLAVAKEQ</sequence>
<organism evidence="1 2">
    <name type="scientific">Marinobacterium lutimaris</name>
    <dbReference type="NCBI Taxonomy" id="568106"/>
    <lineage>
        <taxon>Bacteria</taxon>
        <taxon>Pseudomonadati</taxon>
        <taxon>Pseudomonadota</taxon>
        <taxon>Gammaproteobacteria</taxon>
        <taxon>Oceanospirillales</taxon>
        <taxon>Oceanospirillaceae</taxon>
        <taxon>Marinobacterium</taxon>
    </lineage>
</organism>
<proteinExistence type="predicted"/>
<reference evidence="1 2" key="1">
    <citation type="submission" date="2016-10" db="EMBL/GenBank/DDBJ databases">
        <authorList>
            <person name="de Groot N.N."/>
        </authorList>
    </citation>
    <scope>NUCLEOTIDE SEQUENCE [LARGE SCALE GENOMIC DNA]</scope>
    <source>
        <strain evidence="1 2">DSM 22012</strain>
    </source>
</reference>
<dbReference type="EMBL" id="FNVQ01000007">
    <property type="protein sequence ID" value="SEG86053.1"/>
    <property type="molecule type" value="Genomic_DNA"/>
</dbReference>
<evidence type="ECO:0000313" key="1">
    <source>
        <dbReference type="EMBL" id="SEG86053.1"/>
    </source>
</evidence>
<keyword evidence="2" id="KW-1185">Reference proteome</keyword>
<gene>
    <name evidence="1" type="ORF">SAMN05444390_10787</name>
</gene>
<dbReference type="RefSeq" id="WP_104005547.1">
    <property type="nucleotide sequence ID" value="NZ_FNVQ01000007.1"/>
</dbReference>
<dbReference type="AlphaFoldDB" id="A0A1H6DMN6"/>
<dbReference type="Proteomes" id="UP000236745">
    <property type="component" value="Unassembled WGS sequence"/>
</dbReference>
<name>A0A1H6DMN6_9GAMM</name>
<protein>
    <submittedName>
        <fullName evidence="1">Uncharacterized protein</fullName>
    </submittedName>
</protein>